<evidence type="ECO:0000313" key="6">
    <source>
        <dbReference type="Proteomes" id="UP000548867"/>
    </source>
</evidence>
<gene>
    <name evidence="5" type="ORF">GGR38_003831</name>
</gene>
<dbReference type="Gene3D" id="2.10.109.10">
    <property type="entry name" value="Umud Fragment, subunit A"/>
    <property type="match status" value="1"/>
</dbReference>
<evidence type="ECO:0000313" key="5">
    <source>
        <dbReference type="EMBL" id="MBB3956864.1"/>
    </source>
</evidence>
<dbReference type="CDD" id="cd06529">
    <property type="entry name" value="S24_LexA-like"/>
    <property type="match status" value="1"/>
</dbReference>
<sequence>MSDTKDLRGMALYEALMKLKPESLSPTNWALQAGVNRGFFSNLKVGNGAVRSDSLRKLLAQIGRTEDELYSVAGGVQPTLVENVRPISIETIAEEQGWALIEEIDLALGMGATFLDANRLPERLGIIPFRMDWLREIYRGPIAGLKIVRGRGDSMEPTIRDGDFVLVDTSRQRLDEQDVVWAVSYGDLGMIRRLRQMPGGGIQLMPDNPVVRPLEAHDGEMHIIGRVIWIGRRM</sequence>
<organism evidence="5 6">
    <name type="scientific">Novosphingobium sediminicola</name>
    <dbReference type="NCBI Taxonomy" id="563162"/>
    <lineage>
        <taxon>Bacteria</taxon>
        <taxon>Pseudomonadati</taxon>
        <taxon>Pseudomonadota</taxon>
        <taxon>Alphaproteobacteria</taxon>
        <taxon>Sphingomonadales</taxon>
        <taxon>Sphingomonadaceae</taxon>
        <taxon>Novosphingobium</taxon>
    </lineage>
</organism>
<name>A0A7W6CI16_9SPHN</name>
<dbReference type="GO" id="GO:0003677">
    <property type="term" value="F:DNA binding"/>
    <property type="evidence" value="ECO:0007669"/>
    <property type="project" value="UniProtKB-KW"/>
</dbReference>
<evidence type="ECO:0000256" key="1">
    <source>
        <dbReference type="ARBA" id="ARBA00023015"/>
    </source>
</evidence>
<dbReference type="EMBL" id="JACIDX010000017">
    <property type="protein sequence ID" value="MBB3956864.1"/>
    <property type="molecule type" value="Genomic_DNA"/>
</dbReference>
<protein>
    <submittedName>
        <fullName evidence="5">Phage repressor protein C with HTH and peptisase S24 domain</fullName>
    </submittedName>
</protein>
<evidence type="ECO:0000256" key="2">
    <source>
        <dbReference type="ARBA" id="ARBA00023125"/>
    </source>
</evidence>
<dbReference type="Pfam" id="PF00717">
    <property type="entry name" value="Peptidase_S24"/>
    <property type="match status" value="1"/>
</dbReference>
<keyword evidence="6" id="KW-1185">Reference proteome</keyword>
<feature type="domain" description="Peptidase S24/S26A/S26B/S26C" evidence="4">
    <location>
        <begin position="143"/>
        <end position="228"/>
    </location>
</feature>
<evidence type="ECO:0000256" key="3">
    <source>
        <dbReference type="ARBA" id="ARBA00023163"/>
    </source>
</evidence>
<keyword evidence="3" id="KW-0804">Transcription</keyword>
<dbReference type="PANTHER" id="PTHR40661">
    <property type="match status" value="1"/>
</dbReference>
<dbReference type="Proteomes" id="UP000548867">
    <property type="component" value="Unassembled WGS sequence"/>
</dbReference>
<dbReference type="SUPFAM" id="SSF51306">
    <property type="entry name" value="LexA/Signal peptidase"/>
    <property type="match status" value="1"/>
</dbReference>
<reference evidence="5 6" key="1">
    <citation type="submission" date="2020-08" db="EMBL/GenBank/DDBJ databases">
        <title>Genomic Encyclopedia of Type Strains, Phase IV (KMG-IV): sequencing the most valuable type-strain genomes for metagenomic binning, comparative biology and taxonomic classification.</title>
        <authorList>
            <person name="Goeker M."/>
        </authorList>
    </citation>
    <scope>NUCLEOTIDE SEQUENCE [LARGE SCALE GENOMIC DNA]</scope>
    <source>
        <strain evidence="5 6">DSM 27057</strain>
    </source>
</reference>
<dbReference type="InterPro" id="IPR039418">
    <property type="entry name" value="LexA-like"/>
</dbReference>
<dbReference type="AlphaFoldDB" id="A0A7W6CI16"/>
<keyword evidence="2" id="KW-0238">DNA-binding</keyword>
<proteinExistence type="predicted"/>
<accession>A0A7W6CI16</accession>
<dbReference type="InterPro" id="IPR036286">
    <property type="entry name" value="LexA/Signal_pep-like_sf"/>
</dbReference>
<dbReference type="InterPro" id="IPR015927">
    <property type="entry name" value="Peptidase_S24_S26A/B/C"/>
</dbReference>
<evidence type="ECO:0000259" key="4">
    <source>
        <dbReference type="Pfam" id="PF00717"/>
    </source>
</evidence>
<comment type="caution">
    <text evidence="5">The sequence shown here is derived from an EMBL/GenBank/DDBJ whole genome shotgun (WGS) entry which is preliminary data.</text>
</comment>
<dbReference type="PANTHER" id="PTHR40661:SF3">
    <property type="entry name" value="FELS-1 PROPHAGE TRANSCRIPTIONAL REGULATOR"/>
    <property type="match status" value="1"/>
</dbReference>
<keyword evidence="1" id="KW-0805">Transcription regulation</keyword>